<dbReference type="Pfam" id="PF00266">
    <property type="entry name" value="Aminotran_5"/>
    <property type="match status" value="1"/>
</dbReference>
<evidence type="ECO:0000313" key="4">
    <source>
        <dbReference type="Proteomes" id="UP000319160"/>
    </source>
</evidence>
<dbReference type="InterPro" id="IPR015424">
    <property type="entry name" value="PyrdxlP-dep_Trfase"/>
</dbReference>
<dbReference type="Gene3D" id="3.90.1150.10">
    <property type="entry name" value="Aspartate Aminotransferase, domain 1"/>
    <property type="match status" value="1"/>
</dbReference>
<gene>
    <name evidence="3" type="ORF">FHL15_008423</name>
</gene>
<dbReference type="InterPro" id="IPR015422">
    <property type="entry name" value="PyrdxlP-dep_Trfase_small"/>
</dbReference>
<dbReference type="InterPro" id="IPR015421">
    <property type="entry name" value="PyrdxlP-dep_Trfase_major"/>
</dbReference>
<organism evidence="3 4">
    <name type="scientific">Xylaria flabelliformis</name>
    <dbReference type="NCBI Taxonomy" id="2512241"/>
    <lineage>
        <taxon>Eukaryota</taxon>
        <taxon>Fungi</taxon>
        <taxon>Dikarya</taxon>
        <taxon>Ascomycota</taxon>
        <taxon>Pezizomycotina</taxon>
        <taxon>Sordariomycetes</taxon>
        <taxon>Xylariomycetidae</taxon>
        <taxon>Xylariales</taxon>
        <taxon>Xylariaceae</taxon>
        <taxon>Xylaria</taxon>
    </lineage>
</organism>
<proteinExistence type="predicted"/>
<name>A0A553HRS8_9PEZI</name>
<dbReference type="SUPFAM" id="SSF53383">
    <property type="entry name" value="PLP-dependent transferases"/>
    <property type="match status" value="1"/>
</dbReference>
<dbReference type="PANTHER" id="PTHR43092">
    <property type="entry name" value="L-CYSTEINE DESULFHYDRASE"/>
    <property type="match status" value="1"/>
</dbReference>
<dbReference type="STRING" id="2512241.A0A553HRS8"/>
<dbReference type="InterPro" id="IPR000192">
    <property type="entry name" value="Aminotrans_V_dom"/>
</dbReference>
<dbReference type="AlphaFoldDB" id="A0A553HRS8"/>
<keyword evidence="1" id="KW-0663">Pyridoxal phosphate</keyword>
<comment type="caution">
    <text evidence="3">The sequence shown here is derived from an EMBL/GenBank/DDBJ whole genome shotgun (WGS) entry which is preliminary data.</text>
</comment>
<evidence type="ECO:0000259" key="2">
    <source>
        <dbReference type="Pfam" id="PF00266"/>
    </source>
</evidence>
<keyword evidence="4" id="KW-1185">Reference proteome</keyword>
<accession>A0A553HRS8</accession>
<protein>
    <recommendedName>
        <fullName evidence="2">Aminotransferase class V domain-containing protein</fullName>
    </recommendedName>
</protein>
<reference evidence="4" key="1">
    <citation type="submission" date="2019-06" db="EMBL/GenBank/DDBJ databases">
        <title>Draft genome sequence of the griseofulvin-producing fungus Xylaria cubensis strain G536.</title>
        <authorList>
            <person name="Mead M.E."/>
            <person name="Raja H.A."/>
            <person name="Steenwyk J.L."/>
            <person name="Knowles S.L."/>
            <person name="Oberlies N.H."/>
            <person name="Rokas A."/>
        </authorList>
    </citation>
    <scope>NUCLEOTIDE SEQUENCE [LARGE SCALE GENOMIC DNA]</scope>
    <source>
        <strain evidence="4">G536</strain>
    </source>
</reference>
<feature type="domain" description="Aminotransferase class V" evidence="2">
    <location>
        <begin position="47"/>
        <end position="310"/>
    </location>
</feature>
<dbReference type="PANTHER" id="PTHR43092:SF2">
    <property type="entry name" value="HERCYNYLCYSTEINE SULFOXIDE LYASE"/>
    <property type="match status" value="1"/>
</dbReference>
<dbReference type="Proteomes" id="UP000319160">
    <property type="component" value="Unassembled WGS sequence"/>
</dbReference>
<sequence>MSSTCITQSSWSKASDKCVLDQEEPILDTTTAMVESFGDWQIRSDIVYLDNGAFGACPSMVVEKQQHIRRWIEENPHEFFERNYVSSWDASRKALASFLHADSADLVFTPGATHGMNVVIQSLNFESGDEIITTNHAYSSVRLVLEHVANRHGARVVVIDIPLEVSGPDALLQRVLASVTPRTRFAVIDHVPSRSGLIFPIKEIVSELSSLNIDTLVDGAHAPGMIHLDVTDINAAYYVANCHKWMCAPRGVGFLHVRRDRAQNIKPLVIARSPFVVNKSKHSHLEHSFGWMGTYCPSAVLTLPTSISYLETVMPGGYSGLITRNHDLTVLARRIVCRTLGIPLPCPDSMIGAMATIPLPDSPGPEQEGMLPIQQILWREHGIVIPVYSWPSYPKRVIRLSVQAYNTLDQYLRLANCLRSVLHSEKISSQQRLNSWPLKSLTQSHAWMNGNEHTSTEYASACGHHTISGANNNADCPATPHEDIQNPTPWTLVALAQSRIRRIMQGNFKSYPMSLYPTAGDLEMQFAAASGRQSLHANLELSRIIYMLSCLERRRIPKVMAPVVARLLKTDDVIENWADSMDFLRNQARIIVRTITFDMQARQTPDTFPVDAKDFVQNVTPYEPESEEGNLSLDFWLRALADFTIQGQWSLARVTSFLQIHSFLKDPVGGLRSDIATQTEVFALLFSKLKPELEGAQHSKAVWEEVVAQLALESSFLSQPLVRDASYVQFVGDQQLVYSYVDIDQLARSEFACVDIVVGMIQDIIGSSGSEQCSIVPITVSSSYPICSSHDARPVIVDGNNRTTTIAFLRFVSIYGVPSAGDTDELREYCRDYGLGPVCFVDFCSVLQKLWESQADVIEQLKVPAKIMQFRGVRQLPALVTQESSFFTKTLMDGDENVLQPVHQCIFATDDLLVAFPGKMQSHGRAKGFITMPIR</sequence>
<evidence type="ECO:0000313" key="3">
    <source>
        <dbReference type="EMBL" id="TRX90648.1"/>
    </source>
</evidence>
<dbReference type="Gene3D" id="3.40.640.10">
    <property type="entry name" value="Type I PLP-dependent aspartate aminotransferase-like (Major domain)"/>
    <property type="match status" value="1"/>
</dbReference>
<evidence type="ECO:0000256" key="1">
    <source>
        <dbReference type="ARBA" id="ARBA00022898"/>
    </source>
</evidence>
<dbReference type="EMBL" id="VFLP01000053">
    <property type="protein sequence ID" value="TRX90648.1"/>
    <property type="molecule type" value="Genomic_DNA"/>
</dbReference>
<dbReference type="OrthoDB" id="5978656at2759"/>